<dbReference type="PROSITE" id="PS50812">
    <property type="entry name" value="PWWP"/>
    <property type="match status" value="1"/>
</dbReference>
<dbReference type="InterPro" id="IPR002204">
    <property type="entry name" value="3-OH-isobutyrate_DH-rel_CS"/>
</dbReference>
<dbReference type="Gene3D" id="2.30.30.140">
    <property type="match status" value="1"/>
</dbReference>
<dbReference type="Pfam" id="PF00855">
    <property type="entry name" value="PWWP"/>
    <property type="match status" value="1"/>
</dbReference>
<dbReference type="InterPro" id="IPR013328">
    <property type="entry name" value="6PGD_dom2"/>
</dbReference>
<dbReference type="OrthoDB" id="21615at2759"/>
<dbReference type="InterPro" id="IPR036291">
    <property type="entry name" value="NAD(P)-bd_dom_sf"/>
</dbReference>
<dbReference type="PANTHER" id="PTHR43580">
    <property type="entry name" value="OXIDOREDUCTASE GLYR1-RELATED"/>
    <property type="match status" value="1"/>
</dbReference>
<dbReference type="Gene3D" id="1.10.1040.10">
    <property type="entry name" value="N-(1-d-carboxylethyl)-l-norvaline Dehydrogenase, domain 2"/>
    <property type="match status" value="1"/>
</dbReference>
<dbReference type="InterPro" id="IPR000313">
    <property type="entry name" value="PWWP_dom"/>
</dbReference>
<feature type="compositionally biased region" description="Low complexity" evidence="6">
    <location>
        <begin position="220"/>
        <end position="231"/>
    </location>
</feature>
<evidence type="ECO:0000256" key="1">
    <source>
        <dbReference type="ARBA" id="ARBA00004286"/>
    </source>
</evidence>
<evidence type="ECO:0000256" key="5">
    <source>
        <dbReference type="ARBA" id="ARBA00034140"/>
    </source>
</evidence>
<evidence type="ECO:0000256" key="3">
    <source>
        <dbReference type="ARBA" id="ARBA00022454"/>
    </source>
</evidence>
<reference evidence="8" key="1">
    <citation type="submission" date="2015-07" db="EMBL/GenBank/DDBJ databases">
        <title>MeaNS - Measles Nucleotide Surveillance Program.</title>
        <authorList>
            <person name="Tran T."/>
            <person name="Druce J."/>
        </authorList>
    </citation>
    <scope>NUCLEOTIDE SEQUENCE</scope>
    <source>
        <strain evidence="8">UCB-OBI-ISO-001</strain>
        <tissue evidence="8">Gonad</tissue>
    </source>
</reference>
<evidence type="ECO:0000256" key="4">
    <source>
        <dbReference type="ARBA" id="ARBA00030287"/>
    </source>
</evidence>
<feature type="domain" description="PWWP" evidence="7">
    <location>
        <begin position="7"/>
        <end position="66"/>
    </location>
</feature>
<dbReference type="GO" id="GO:0050661">
    <property type="term" value="F:NADP binding"/>
    <property type="evidence" value="ECO:0007669"/>
    <property type="project" value="InterPro"/>
</dbReference>
<dbReference type="Pfam" id="PF14833">
    <property type="entry name" value="NAD_binding_11"/>
    <property type="match status" value="1"/>
</dbReference>
<dbReference type="GO" id="GO:0051287">
    <property type="term" value="F:NAD binding"/>
    <property type="evidence" value="ECO:0007669"/>
    <property type="project" value="InterPro"/>
</dbReference>
<dbReference type="GO" id="GO:0031491">
    <property type="term" value="F:nucleosome binding"/>
    <property type="evidence" value="ECO:0007669"/>
    <property type="project" value="TreeGrafter"/>
</dbReference>
<keyword evidence="3" id="KW-0158">Chromosome</keyword>
<dbReference type="InterPro" id="IPR029154">
    <property type="entry name" value="HIBADH-like_NADP-bd"/>
</dbReference>
<dbReference type="STRING" id="37653.A0A0L8IAR0"/>
<dbReference type="InterPro" id="IPR051265">
    <property type="entry name" value="HIBADH-related_NP60_sf"/>
</dbReference>
<dbReference type="SUPFAM" id="SSF51735">
    <property type="entry name" value="NAD(P)-binding Rossmann-fold domains"/>
    <property type="match status" value="1"/>
</dbReference>
<evidence type="ECO:0000313" key="8">
    <source>
        <dbReference type="EMBL" id="KOF98532.1"/>
    </source>
</evidence>
<evidence type="ECO:0000256" key="6">
    <source>
        <dbReference type="SAM" id="MobiDB-lite"/>
    </source>
</evidence>
<dbReference type="SUPFAM" id="SSF48179">
    <property type="entry name" value="6-phosphogluconate dehydrogenase C-terminal domain-like"/>
    <property type="match status" value="1"/>
</dbReference>
<dbReference type="GO" id="GO:0000785">
    <property type="term" value="C:chromatin"/>
    <property type="evidence" value="ECO:0007669"/>
    <property type="project" value="TreeGrafter"/>
</dbReference>
<organism evidence="8">
    <name type="scientific">Octopus bimaculoides</name>
    <name type="common">California two-spotted octopus</name>
    <dbReference type="NCBI Taxonomy" id="37653"/>
    <lineage>
        <taxon>Eukaryota</taxon>
        <taxon>Metazoa</taxon>
        <taxon>Spiralia</taxon>
        <taxon>Lophotrochozoa</taxon>
        <taxon>Mollusca</taxon>
        <taxon>Cephalopoda</taxon>
        <taxon>Coleoidea</taxon>
        <taxon>Octopodiformes</taxon>
        <taxon>Octopoda</taxon>
        <taxon>Incirrata</taxon>
        <taxon>Octopodidae</taxon>
        <taxon>Octopus</taxon>
    </lineage>
</organism>
<gene>
    <name evidence="8" type="ORF">OCBIM_22024901mg</name>
</gene>
<dbReference type="OMA" id="QMISGIT"/>
<dbReference type="Pfam" id="PF03446">
    <property type="entry name" value="NAD_binding_2"/>
    <property type="match status" value="1"/>
</dbReference>
<dbReference type="InterPro" id="IPR006115">
    <property type="entry name" value="6PGDH_NADP-bd"/>
</dbReference>
<dbReference type="Gene3D" id="3.40.50.720">
    <property type="entry name" value="NAD(P)-binding Rossmann-like Domain"/>
    <property type="match status" value="1"/>
</dbReference>
<protein>
    <recommendedName>
        <fullName evidence="5">Cytokine-like nuclear factor N-PAC</fullName>
    </recommendedName>
    <alternativeName>
        <fullName evidence="4">Glyoxylate reductase 1 homolog</fullName>
    </alternativeName>
</protein>
<feature type="region of interest" description="Disordered" evidence="6">
    <location>
        <begin position="116"/>
        <end position="135"/>
    </location>
</feature>
<evidence type="ECO:0000259" key="7">
    <source>
        <dbReference type="PROSITE" id="PS50812"/>
    </source>
</evidence>
<feature type="region of interest" description="Disordered" evidence="6">
    <location>
        <begin position="155"/>
        <end position="265"/>
    </location>
</feature>
<dbReference type="CDD" id="cd05836">
    <property type="entry name" value="PWWP_GLYR1"/>
    <property type="match status" value="1"/>
</dbReference>
<feature type="compositionally biased region" description="Basic and acidic residues" evidence="6">
    <location>
        <begin position="194"/>
        <end position="219"/>
    </location>
</feature>
<dbReference type="EMBL" id="KQ416131">
    <property type="protein sequence ID" value="KOF98532.1"/>
    <property type="molecule type" value="Genomic_DNA"/>
</dbReference>
<dbReference type="FunFam" id="3.40.50.720:FF:000058">
    <property type="entry name" value="Putative oxidoreductase GLYR1 homolog"/>
    <property type="match status" value="1"/>
</dbReference>
<name>A0A0L8IAR0_OCTBM</name>
<dbReference type="SUPFAM" id="SSF63748">
    <property type="entry name" value="Tudor/PWWP/MBT"/>
    <property type="match status" value="1"/>
</dbReference>
<dbReference type="GO" id="GO:0140673">
    <property type="term" value="P:transcription elongation-coupled chromatin remodeling"/>
    <property type="evidence" value="ECO:0007669"/>
    <property type="project" value="TreeGrafter"/>
</dbReference>
<feature type="compositionally biased region" description="Basic and acidic residues" evidence="6">
    <location>
        <begin position="161"/>
        <end position="176"/>
    </location>
</feature>
<evidence type="ECO:0000256" key="2">
    <source>
        <dbReference type="ARBA" id="ARBA00007598"/>
    </source>
</evidence>
<sequence length="615" mass="67940">MASKFKVGDLVWAKMKGFCAWPAKIIEPMSEVKRPTSKKTHHFVFFFGSENYAWVQEDSIYNYQDNKSKYTLTSRIPRGYNVAIEAIEDVIKAMPSQVPVKTSDLPTIDEELAQIFPNRSSSSGPHKDYTREPLSGKKIAKKKILSNSIKKYVPLASNGKDSSKVDKVLHRDKHESSAAQFKKKSVARLNIRNSRSDNIRLQTKEKSKSPEKETKDESSPLKSSLKRLSSSNYAPKNKKSKMVVRVAAPQTKTDIPSRKSVSKKANLSLNRKNSPLKPKAHQNSIKLTENNVYESTQLPVKSVSSATQIEETLLSRSISSVNTNVYPTKLKIGFLGLGIMGQGMVMNLIRSGHEVTVWNRTSTKCRDFIKEGALKKNTPADVVHACDITISCISDTAAVKDVVFGNCGVIQGISSGKGYVEMSTIDEETIKDVREAVVLRGGRFLEAPVCGSRVPALEGQLVILASGDRKLYEDCHSSFEAMGKRSFFLGETGMATRMKLVVNMMLGSMMASLAETMALAQKAGLEQEDVATILSLGPLASTTVCYKSQAIMNNKHDPHFPLQHQQKDLRLALDLGDRVEQPLYVAAAANELYKKARRLGYGESDISAVYRATSA</sequence>
<dbReference type="InterPro" id="IPR035501">
    <property type="entry name" value="GLYR1_PWWP"/>
</dbReference>
<dbReference type="InterPro" id="IPR008927">
    <property type="entry name" value="6-PGluconate_DH-like_C_sf"/>
</dbReference>
<feature type="compositionally biased region" description="Basic and acidic residues" evidence="6">
    <location>
        <begin position="125"/>
        <end position="135"/>
    </location>
</feature>
<dbReference type="GO" id="GO:0003677">
    <property type="term" value="F:DNA binding"/>
    <property type="evidence" value="ECO:0007669"/>
    <property type="project" value="TreeGrafter"/>
</dbReference>
<proteinExistence type="inferred from homology"/>
<dbReference type="PANTHER" id="PTHR43580:SF2">
    <property type="entry name" value="CYTOKINE-LIKE NUCLEAR FACTOR N-PAC"/>
    <property type="match status" value="1"/>
</dbReference>
<dbReference type="SMART" id="SM00293">
    <property type="entry name" value="PWWP"/>
    <property type="match status" value="1"/>
</dbReference>
<dbReference type="GO" id="GO:0016491">
    <property type="term" value="F:oxidoreductase activity"/>
    <property type="evidence" value="ECO:0007669"/>
    <property type="project" value="InterPro"/>
</dbReference>
<dbReference type="AlphaFoldDB" id="A0A0L8IAR0"/>
<accession>A0A0L8IAR0</accession>
<dbReference type="KEGG" id="obi:106876941"/>
<comment type="similarity">
    <text evidence="2">Belongs to the HIBADH-related family. NP60 subfamily.</text>
</comment>
<comment type="subcellular location">
    <subcellularLocation>
        <location evidence="1">Chromosome</location>
    </subcellularLocation>
</comment>
<dbReference type="PROSITE" id="PS00895">
    <property type="entry name" value="3_HYDROXYISOBUT_DH"/>
    <property type="match status" value="1"/>
</dbReference>